<dbReference type="InterPro" id="IPR051801">
    <property type="entry name" value="GH28_Enzymes"/>
</dbReference>
<evidence type="ECO:0000313" key="3">
    <source>
        <dbReference type="EMBL" id="NYF91193.1"/>
    </source>
</evidence>
<organism evidence="3 4">
    <name type="scientific">Tunturiibacter lichenicola</name>
    <dbReference type="NCBI Taxonomy" id="2051959"/>
    <lineage>
        <taxon>Bacteria</taxon>
        <taxon>Pseudomonadati</taxon>
        <taxon>Acidobacteriota</taxon>
        <taxon>Terriglobia</taxon>
        <taxon>Terriglobales</taxon>
        <taxon>Acidobacteriaceae</taxon>
        <taxon>Tunturiibacter</taxon>
    </lineage>
</organism>
<protein>
    <submittedName>
        <fullName evidence="3">Polygalacturonase</fullName>
    </submittedName>
</protein>
<dbReference type="InterPro" id="IPR012334">
    <property type="entry name" value="Pectin_lyas_fold"/>
</dbReference>
<sequence length="528" mass="56755">MGLAAAVAASPSKASAANHQSVGGSVFDIRSYGAAGDGKTVDSPAINRAIEAAAAAGGGTVFFPAGTWLCFSIRLKSYVELYLAQGATIVAADSPLPGASTGYNGGIYDAAEPNAAWEAYQDYGHNHWHNSLLWGESLHDVSITGPGLIHGKGLSFGGTREARGNYPVYVAEQAGVGNKAIALKNCRNVIFRDFSILKGGHFGLLLTGVDNLTIDNLKIDTDRDGMDLDCCKNARVSNCTVNSPWDDGICPKSSYALGYSRTTEDVTITNCYVTGTYELGTVLDGSFKKFGPGVRVPRTGRIKCGTESNGGFKNITISNCVFEGCDGLALESEDGALCEDITISNITMRDIVTSPLFLRLGARLRGPKESTQVGKMQRILINNVVSSNANSRLCSILSGVPDHAIQDIKLSNIYQEHTGGASRDAVAIRPPEYEERYPDPGMFGPMPAQGFYLRHIRNLEMSHVEIRPIEPDPRPSFFLESVNRADFIAVTAPTDHPAFYLEKVTDLRILLSRAAKDIQMESADKKNL</sequence>
<accession>A0A852VEA5</accession>
<dbReference type="Gene3D" id="2.160.20.10">
    <property type="entry name" value="Single-stranded right-handed beta-helix, Pectin lyase-like"/>
    <property type="match status" value="1"/>
</dbReference>
<evidence type="ECO:0000259" key="1">
    <source>
        <dbReference type="Pfam" id="PF12708"/>
    </source>
</evidence>
<dbReference type="SMART" id="SM00710">
    <property type="entry name" value="PbH1"/>
    <property type="match status" value="7"/>
</dbReference>
<comment type="caution">
    <text evidence="3">The sequence shown here is derived from an EMBL/GenBank/DDBJ whole genome shotgun (WGS) entry which is preliminary data.</text>
</comment>
<feature type="domain" description="Rhamnogalacturonase A/B/Epimerase-like pectate lyase" evidence="1">
    <location>
        <begin position="27"/>
        <end position="81"/>
    </location>
</feature>
<evidence type="ECO:0000259" key="2">
    <source>
        <dbReference type="Pfam" id="PF13229"/>
    </source>
</evidence>
<dbReference type="AlphaFoldDB" id="A0A852VEA5"/>
<dbReference type="Pfam" id="PF12708">
    <property type="entry name" value="Pect-lyase_RHGA_epim"/>
    <property type="match status" value="1"/>
</dbReference>
<dbReference type="EMBL" id="JACCCU010000002">
    <property type="protein sequence ID" value="NYF91193.1"/>
    <property type="molecule type" value="Genomic_DNA"/>
</dbReference>
<dbReference type="PANTHER" id="PTHR31339">
    <property type="entry name" value="PECTIN LYASE-RELATED"/>
    <property type="match status" value="1"/>
</dbReference>
<feature type="domain" description="Right handed beta helix" evidence="2">
    <location>
        <begin position="180"/>
        <end position="345"/>
    </location>
</feature>
<dbReference type="InterPro" id="IPR024535">
    <property type="entry name" value="RHGA/B-epi-like_pectate_lyase"/>
</dbReference>
<reference evidence="3 4" key="1">
    <citation type="submission" date="2020-07" db="EMBL/GenBank/DDBJ databases">
        <title>Genomic Encyclopedia of Type Strains, Phase IV (KMG-V): Genome sequencing to study the core and pangenomes of soil and plant-associated prokaryotes.</title>
        <authorList>
            <person name="Whitman W."/>
        </authorList>
    </citation>
    <scope>NUCLEOTIDE SEQUENCE [LARGE SCALE GENOMIC DNA]</scope>
    <source>
        <strain evidence="3 4">M8UP22</strain>
    </source>
</reference>
<proteinExistence type="predicted"/>
<dbReference type="InterPro" id="IPR039448">
    <property type="entry name" value="Beta_helix"/>
</dbReference>
<dbReference type="PANTHER" id="PTHR31339:SF9">
    <property type="entry name" value="PLASMIN AND FIBRONECTIN-BINDING PROTEIN A"/>
    <property type="match status" value="1"/>
</dbReference>
<dbReference type="Pfam" id="PF13229">
    <property type="entry name" value="Beta_helix"/>
    <property type="match status" value="1"/>
</dbReference>
<name>A0A852VEA5_9BACT</name>
<dbReference type="InterPro" id="IPR011050">
    <property type="entry name" value="Pectin_lyase_fold/virulence"/>
</dbReference>
<dbReference type="InterPro" id="IPR006626">
    <property type="entry name" value="PbH1"/>
</dbReference>
<dbReference type="SUPFAM" id="SSF51126">
    <property type="entry name" value="Pectin lyase-like"/>
    <property type="match status" value="1"/>
</dbReference>
<evidence type="ECO:0000313" key="4">
    <source>
        <dbReference type="Proteomes" id="UP000564385"/>
    </source>
</evidence>
<dbReference type="Proteomes" id="UP000564385">
    <property type="component" value="Unassembled WGS sequence"/>
</dbReference>
<gene>
    <name evidence="3" type="ORF">HDF08_003295</name>
</gene>